<dbReference type="Proteomes" id="UP001642482">
    <property type="component" value="Unassembled WGS sequence"/>
</dbReference>
<proteinExistence type="predicted"/>
<reference evidence="1 2" key="1">
    <citation type="submission" date="2024-01" db="EMBL/GenBank/DDBJ databases">
        <authorList>
            <person name="Allen C."/>
            <person name="Tagirdzhanova G."/>
        </authorList>
    </citation>
    <scope>NUCLEOTIDE SEQUENCE [LARGE SCALE GENOMIC DNA]</scope>
</reference>
<gene>
    <name evidence="1" type="ORF">SEUCBS140593_006540</name>
</gene>
<dbReference type="EMBL" id="CAWUHD010000072">
    <property type="protein sequence ID" value="CAK7227331.1"/>
    <property type="molecule type" value="Genomic_DNA"/>
</dbReference>
<organism evidence="1 2">
    <name type="scientific">Sporothrix eucalyptigena</name>
    <dbReference type="NCBI Taxonomy" id="1812306"/>
    <lineage>
        <taxon>Eukaryota</taxon>
        <taxon>Fungi</taxon>
        <taxon>Dikarya</taxon>
        <taxon>Ascomycota</taxon>
        <taxon>Pezizomycotina</taxon>
        <taxon>Sordariomycetes</taxon>
        <taxon>Sordariomycetidae</taxon>
        <taxon>Ophiostomatales</taxon>
        <taxon>Ophiostomataceae</taxon>
        <taxon>Sporothrix</taxon>
    </lineage>
</organism>
<name>A0ABP0C7Y9_9PEZI</name>
<accession>A0ABP0C7Y9</accession>
<protein>
    <submittedName>
        <fullName evidence="1">Uncharacterized protein</fullName>
    </submittedName>
</protein>
<comment type="caution">
    <text evidence="1">The sequence shown here is derived from an EMBL/GenBank/DDBJ whole genome shotgun (WGS) entry which is preliminary data.</text>
</comment>
<sequence length="165" mass="18340">MPDDERASYYVRRLLPSAGPMQPEEGEDSPAVTKQDWAAILLRADDALACVAYIHALVAITQLLTADPSVYAQTINAAYGPLRHMPLHLGARFDRLPLLAADGLSSRKYSEVVNAVDAQVGKSYHMLRRRYWWARADAQNNAGEVPTESTVLTAMHPNDHPREFI</sequence>
<evidence type="ECO:0000313" key="1">
    <source>
        <dbReference type="EMBL" id="CAK7227331.1"/>
    </source>
</evidence>
<evidence type="ECO:0000313" key="2">
    <source>
        <dbReference type="Proteomes" id="UP001642482"/>
    </source>
</evidence>
<keyword evidence="2" id="KW-1185">Reference proteome</keyword>